<dbReference type="GO" id="GO:0016301">
    <property type="term" value="F:kinase activity"/>
    <property type="evidence" value="ECO:0007669"/>
    <property type="project" value="UniProtKB-KW"/>
</dbReference>
<feature type="domain" description="Carbohydrate kinase PfkB" evidence="3">
    <location>
        <begin position="64"/>
        <end position="316"/>
    </location>
</feature>
<dbReference type="Gene3D" id="3.40.1190.20">
    <property type="match status" value="1"/>
</dbReference>
<dbReference type="AlphaFoldDB" id="A0A2U1F2G9"/>
<dbReference type="PANTHER" id="PTHR10584">
    <property type="entry name" value="SUGAR KINASE"/>
    <property type="match status" value="1"/>
</dbReference>
<organism evidence="4 5">
    <name type="scientific">Actinomycetospora cinnamomea</name>
    <dbReference type="NCBI Taxonomy" id="663609"/>
    <lineage>
        <taxon>Bacteria</taxon>
        <taxon>Bacillati</taxon>
        <taxon>Actinomycetota</taxon>
        <taxon>Actinomycetes</taxon>
        <taxon>Pseudonocardiales</taxon>
        <taxon>Pseudonocardiaceae</taxon>
        <taxon>Actinomycetospora</taxon>
    </lineage>
</organism>
<accession>A0A2U1F2G9</accession>
<gene>
    <name evidence="4" type="ORF">C8D89_11367</name>
</gene>
<dbReference type="Pfam" id="PF00294">
    <property type="entry name" value="PfkB"/>
    <property type="match status" value="1"/>
</dbReference>
<sequence length="338" mass="36449">MTSGVTSVRPCDVLCVGDVVTDTAIDLIPSDSTTTLPDEDGDWLAMRLGAKLPFADLKIFDAVGNAANAAVACTRLGLRAGIATDVGKDDAGQRIIARLDEQGVDVGLVHVHPDQQTNHHFVLRYGAERTILVRHHEFDYRWSGPTALPRWVYFSSLSEHAGAYQHALAAWLDDHPEVRLAFSPGTLQIAGGVAPLRAIYRRSDVVIMNREEAVTVTGGDHADVPDLLRRLHDLGPTRVVVTDGPAGAYASDGDEHLRLPPYPDPAPPVERTGAGDAFASTLVAALARGETWRTALRWAPVNSMSVVQQVGGQSGLLTLVELKHLLSRADERYEPTPS</sequence>
<dbReference type="EMBL" id="QEKW01000013">
    <property type="protein sequence ID" value="PVZ06329.1"/>
    <property type="molecule type" value="Genomic_DNA"/>
</dbReference>
<dbReference type="SUPFAM" id="SSF53613">
    <property type="entry name" value="Ribokinase-like"/>
    <property type="match status" value="1"/>
</dbReference>
<evidence type="ECO:0000259" key="3">
    <source>
        <dbReference type="Pfam" id="PF00294"/>
    </source>
</evidence>
<dbReference type="InterPro" id="IPR029056">
    <property type="entry name" value="Ribokinase-like"/>
</dbReference>
<evidence type="ECO:0000256" key="2">
    <source>
        <dbReference type="ARBA" id="ARBA00022777"/>
    </source>
</evidence>
<protein>
    <submittedName>
        <fullName evidence="4">Sugar/nucleoside kinase (Ribokinase family)</fullName>
    </submittedName>
</protein>
<name>A0A2U1F2G9_9PSEU</name>
<dbReference type="InterPro" id="IPR011611">
    <property type="entry name" value="PfkB_dom"/>
</dbReference>
<keyword evidence="5" id="KW-1185">Reference proteome</keyword>
<reference evidence="4 5" key="1">
    <citation type="submission" date="2018-04" db="EMBL/GenBank/DDBJ databases">
        <title>Genomic Encyclopedia of Type Strains, Phase IV (KMG-IV): sequencing the most valuable type-strain genomes for metagenomic binning, comparative biology and taxonomic classification.</title>
        <authorList>
            <person name="Goeker M."/>
        </authorList>
    </citation>
    <scope>NUCLEOTIDE SEQUENCE [LARGE SCALE GENOMIC DNA]</scope>
    <source>
        <strain evidence="4 5">DSM 45771</strain>
    </source>
</reference>
<proteinExistence type="predicted"/>
<evidence type="ECO:0000313" key="5">
    <source>
        <dbReference type="Proteomes" id="UP000245639"/>
    </source>
</evidence>
<dbReference type="PANTHER" id="PTHR10584:SF166">
    <property type="entry name" value="RIBOKINASE"/>
    <property type="match status" value="1"/>
</dbReference>
<keyword evidence="1" id="KW-0808">Transferase</keyword>
<evidence type="ECO:0000256" key="1">
    <source>
        <dbReference type="ARBA" id="ARBA00022679"/>
    </source>
</evidence>
<dbReference type="Proteomes" id="UP000245639">
    <property type="component" value="Unassembled WGS sequence"/>
</dbReference>
<comment type="caution">
    <text evidence="4">The sequence shown here is derived from an EMBL/GenBank/DDBJ whole genome shotgun (WGS) entry which is preliminary data.</text>
</comment>
<evidence type="ECO:0000313" key="4">
    <source>
        <dbReference type="EMBL" id="PVZ06329.1"/>
    </source>
</evidence>
<keyword evidence="2 4" id="KW-0418">Kinase</keyword>